<evidence type="ECO:0000256" key="1">
    <source>
        <dbReference type="ARBA" id="ARBA00004651"/>
    </source>
</evidence>
<feature type="domain" description="ABC transmembrane type-1" evidence="8">
    <location>
        <begin position="71"/>
        <end position="282"/>
    </location>
</feature>
<keyword evidence="6 7" id="KW-0472">Membrane</keyword>
<dbReference type="PANTHER" id="PTHR30193:SF37">
    <property type="entry name" value="INNER MEMBRANE ABC TRANSPORTER PERMEASE PROTEIN YCJO"/>
    <property type="match status" value="1"/>
</dbReference>
<organism evidence="9 10">
    <name type="scientific">Alkalicoccus saliphilus</name>
    <dbReference type="NCBI Taxonomy" id="200989"/>
    <lineage>
        <taxon>Bacteria</taxon>
        <taxon>Bacillati</taxon>
        <taxon>Bacillota</taxon>
        <taxon>Bacilli</taxon>
        <taxon>Bacillales</taxon>
        <taxon>Bacillaceae</taxon>
        <taxon>Alkalicoccus</taxon>
    </lineage>
</organism>
<dbReference type="EMBL" id="PZJJ01000010">
    <property type="protein sequence ID" value="PTL39093.1"/>
    <property type="molecule type" value="Genomic_DNA"/>
</dbReference>
<feature type="transmembrane region" description="Helical" evidence="7">
    <location>
        <begin position="104"/>
        <end position="125"/>
    </location>
</feature>
<proteinExistence type="inferred from homology"/>
<dbReference type="GO" id="GO:0055085">
    <property type="term" value="P:transmembrane transport"/>
    <property type="evidence" value="ECO:0007669"/>
    <property type="project" value="InterPro"/>
</dbReference>
<dbReference type="CDD" id="cd06261">
    <property type="entry name" value="TM_PBP2"/>
    <property type="match status" value="1"/>
</dbReference>
<gene>
    <name evidence="9" type="ORF">C6Y45_07900</name>
</gene>
<evidence type="ECO:0000256" key="4">
    <source>
        <dbReference type="ARBA" id="ARBA00022692"/>
    </source>
</evidence>
<dbReference type="SUPFAM" id="SSF161098">
    <property type="entry name" value="MetI-like"/>
    <property type="match status" value="1"/>
</dbReference>
<keyword evidence="4 7" id="KW-0812">Transmembrane</keyword>
<feature type="transmembrane region" description="Helical" evidence="7">
    <location>
        <begin position="155"/>
        <end position="178"/>
    </location>
</feature>
<dbReference type="AlphaFoldDB" id="A0A2T4U6R1"/>
<evidence type="ECO:0000256" key="3">
    <source>
        <dbReference type="ARBA" id="ARBA00022475"/>
    </source>
</evidence>
<feature type="transmembrane region" description="Helical" evidence="7">
    <location>
        <begin position="261"/>
        <end position="286"/>
    </location>
</feature>
<dbReference type="GO" id="GO:0005886">
    <property type="term" value="C:plasma membrane"/>
    <property type="evidence" value="ECO:0007669"/>
    <property type="project" value="UniProtKB-SubCell"/>
</dbReference>
<dbReference type="Pfam" id="PF00528">
    <property type="entry name" value="BPD_transp_1"/>
    <property type="match status" value="1"/>
</dbReference>
<evidence type="ECO:0000259" key="8">
    <source>
        <dbReference type="PROSITE" id="PS50928"/>
    </source>
</evidence>
<dbReference type="PROSITE" id="PS50928">
    <property type="entry name" value="ABC_TM1"/>
    <property type="match status" value="1"/>
</dbReference>
<dbReference type="PANTHER" id="PTHR30193">
    <property type="entry name" value="ABC TRANSPORTER PERMEASE PROTEIN"/>
    <property type="match status" value="1"/>
</dbReference>
<feature type="transmembrane region" description="Helical" evidence="7">
    <location>
        <begin position="75"/>
        <end position="97"/>
    </location>
</feature>
<comment type="caution">
    <text evidence="9">The sequence shown here is derived from an EMBL/GenBank/DDBJ whole genome shotgun (WGS) entry which is preliminary data.</text>
</comment>
<keyword evidence="2 7" id="KW-0813">Transport</keyword>
<comment type="subcellular location">
    <subcellularLocation>
        <location evidence="1 7">Cell membrane</location>
        <topology evidence="1 7">Multi-pass membrane protein</topology>
    </subcellularLocation>
</comment>
<reference evidence="9 10" key="1">
    <citation type="submission" date="2018-03" db="EMBL/GenBank/DDBJ databases">
        <title>Alkalicoccus saliphilus sp. nov., isolated from a mineral pool.</title>
        <authorList>
            <person name="Zhao B."/>
        </authorList>
    </citation>
    <scope>NUCLEOTIDE SEQUENCE [LARGE SCALE GENOMIC DNA]</scope>
    <source>
        <strain evidence="9 10">6AG</strain>
    </source>
</reference>
<evidence type="ECO:0000313" key="9">
    <source>
        <dbReference type="EMBL" id="PTL39093.1"/>
    </source>
</evidence>
<dbReference type="Proteomes" id="UP000240509">
    <property type="component" value="Unassembled WGS sequence"/>
</dbReference>
<evidence type="ECO:0000256" key="7">
    <source>
        <dbReference type="RuleBase" id="RU363032"/>
    </source>
</evidence>
<sequence length="293" mass="32928">MQNSAYKSLRKGYLILLLPGLLLLALFYVYPVLSALYMSMTNWDGVSRSHDFVGLVNYGAALTDPRFLNALSFTLQYAFVSTILSNIVALSIALVLVKKIKFRNFFRAVFFFPAVLSMLIIGYIWQQIFYHVVPYFAERLNIEALQTNMLGNQDLAFWALIIVTVWQASAILVVIYMAGLQTVPEDVYESAAIDGASGWKRFSRITLPLIVPSITICVILAMKQHLMVYDYIIALTDGGPGFATESVTLLIYNLGFLNNQFGYGTAVALMLFVFIIVISIIQINILRKKEVQL</sequence>
<keyword evidence="3" id="KW-1003">Cell membrane</keyword>
<dbReference type="InterPro" id="IPR051393">
    <property type="entry name" value="ABC_transporter_permease"/>
</dbReference>
<feature type="transmembrane region" description="Helical" evidence="7">
    <location>
        <begin position="12"/>
        <end position="33"/>
    </location>
</feature>
<comment type="similarity">
    <text evidence="7">Belongs to the binding-protein-dependent transport system permease family.</text>
</comment>
<dbReference type="Gene3D" id="1.10.3720.10">
    <property type="entry name" value="MetI-like"/>
    <property type="match status" value="1"/>
</dbReference>
<evidence type="ECO:0000256" key="6">
    <source>
        <dbReference type="ARBA" id="ARBA00023136"/>
    </source>
</evidence>
<evidence type="ECO:0000256" key="2">
    <source>
        <dbReference type="ARBA" id="ARBA00022448"/>
    </source>
</evidence>
<protein>
    <submittedName>
        <fullName evidence="9">Sugar ABC transporter permease</fullName>
    </submittedName>
</protein>
<keyword evidence="10" id="KW-1185">Reference proteome</keyword>
<accession>A0A2T4U6R1</accession>
<dbReference type="InterPro" id="IPR035906">
    <property type="entry name" value="MetI-like_sf"/>
</dbReference>
<keyword evidence="5 7" id="KW-1133">Transmembrane helix</keyword>
<evidence type="ECO:0000313" key="10">
    <source>
        <dbReference type="Proteomes" id="UP000240509"/>
    </source>
</evidence>
<evidence type="ECO:0000256" key="5">
    <source>
        <dbReference type="ARBA" id="ARBA00022989"/>
    </source>
</evidence>
<feature type="transmembrane region" description="Helical" evidence="7">
    <location>
        <begin position="205"/>
        <end position="222"/>
    </location>
</feature>
<dbReference type="InterPro" id="IPR000515">
    <property type="entry name" value="MetI-like"/>
</dbReference>
<name>A0A2T4U6R1_9BACI</name>